<keyword evidence="1" id="KW-1133">Transmembrane helix</keyword>
<dbReference type="OrthoDB" id="2019292at2759"/>
<reference evidence="3 4" key="1">
    <citation type="submission" date="2025-04" db="UniProtKB">
        <authorList>
            <consortium name="RefSeq"/>
        </authorList>
    </citation>
    <scope>IDENTIFICATION</scope>
    <source>
        <tissue evidence="3 4">Young leaves</tissue>
    </source>
</reference>
<dbReference type="PANTHER" id="PTHR34774:SF1">
    <property type="entry name" value="EPHRIN-A3 PROTEIN"/>
    <property type="match status" value="1"/>
</dbReference>
<dbReference type="AlphaFoldDB" id="A0A6J1KCQ7"/>
<sequence>MVLDNILASPRRRTPTFRKHFPANELGSWSTLFNRHRFLLTALALLTCLCTIYLYFAITLGATASSCSGLTGAQKELCHLEHAKASLAKGKLKFL</sequence>
<gene>
    <name evidence="3 4" type="primary">LOC111493123</name>
</gene>
<evidence type="ECO:0000256" key="1">
    <source>
        <dbReference type="SAM" id="Phobius"/>
    </source>
</evidence>
<evidence type="ECO:0000313" key="4">
    <source>
        <dbReference type="RefSeq" id="XP_022998510.1"/>
    </source>
</evidence>
<evidence type="ECO:0000313" key="2">
    <source>
        <dbReference type="Proteomes" id="UP000504608"/>
    </source>
</evidence>
<name>A0A6J1KCQ7_CUCMA</name>
<keyword evidence="1" id="KW-0812">Transmembrane</keyword>
<proteinExistence type="predicted"/>
<keyword evidence="1" id="KW-0472">Membrane</keyword>
<organism evidence="2 4">
    <name type="scientific">Cucurbita maxima</name>
    <name type="common">Pumpkin</name>
    <name type="synonym">Winter squash</name>
    <dbReference type="NCBI Taxonomy" id="3661"/>
    <lineage>
        <taxon>Eukaryota</taxon>
        <taxon>Viridiplantae</taxon>
        <taxon>Streptophyta</taxon>
        <taxon>Embryophyta</taxon>
        <taxon>Tracheophyta</taxon>
        <taxon>Spermatophyta</taxon>
        <taxon>Magnoliopsida</taxon>
        <taxon>eudicotyledons</taxon>
        <taxon>Gunneridae</taxon>
        <taxon>Pentapetalae</taxon>
        <taxon>rosids</taxon>
        <taxon>fabids</taxon>
        <taxon>Cucurbitales</taxon>
        <taxon>Cucurbitaceae</taxon>
        <taxon>Cucurbiteae</taxon>
        <taxon>Cucurbita</taxon>
    </lineage>
</organism>
<protein>
    <submittedName>
        <fullName evidence="3 4">Uncharacterized protein LOC111493123</fullName>
    </submittedName>
</protein>
<evidence type="ECO:0000313" key="3">
    <source>
        <dbReference type="RefSeq" id="XP_022998509.1"/>
    </source>
</evidence>
<dbReference type="GeneID" id="111493123"/>
<keyword evidence="2" id="KW-1185">Reference proteome</keyword>
<dbReference type="RefSeq" id="XP_022998509.1">
    <property type="nucleotide sequence ID" value="XM_023142741.1"/>
</dbReference>
<dbReference type="Proteomes" id="UP000504608">
    <property type="component" value="Unplaced"/>
</dbReference>
<dbReference type="RefSeq" id="XP_022998510.1">
    <property type="nucleotide sequence ID" value="XM_023142742.1"/>
</dbReference>
<feature type="transmembrane region" description="Helical" evidence="1">
    <location>
        <begin position="38"/>
        <end position="58"/>
    </location>
</feature>
<dbReference type="KEGG" id="cmax:111493123"/>
<accession>A0A6J1KCQ7</accession>
<dbReference type="PANTHER" id="PTHR34774">
    <property type="entry name" value="EPHRIN-A3 PROTEIN"/>
    <property type="match status" value="1"/>
</dbReference>